<name>A0ABN7K385_9BACT</name>
<keyword evidence="1" id="KW-1133">Transmembrane helix</keyword>
<dbReference type="PROSITE" id="PS51257">
    <property type="entry name" value="PROKAR_LIPOPROTEIN"/>
    <property type="match status" value="1"/>
</dbReference>
<keyword evidence="1" id="KW-0812">Transmembrane</keyword>
<accession>A0ABN7K385</accession>
<organism evidence="2 3">
    <name type="scientific">Campylobacter suis</name>
    <dbReference type="NCBI Taxonomy" id="2790657"/>
    <lineage>
        <taxon>Bacteria</taxon>
        <taxon>Pseudomonadati</taxon>
        <taxon>Campylobacterota</taxon>
        <taxon>Epsilonproteobacteria</taxon>
        <taxon>Campylobacterales</taxon>
        <taxon>Campylobacteraceae</taxon>
        <taxon>Campylobacter</taxon>
    </lineage>
</organism>
<reference evidence="2 3" key="1">
    <citation type="submission" date="2020-11" db="EMBL/GenBank/DDBJ databases">
        <authorList>
            <person name="Peeters C."/>
        </authorList>
    </citation>
    <scope>NUCLEOTIDE SEQUENCE [LARGE SCALE GENOMIC DNA]</scope>
    <source>
        <strain evidence="2 3">LMG 8286</strain>
    </source>
</reference>
<proteinExistence type="predicted"/>
<dbReference type="RefSeq" id="WP_230055931.1">
    <property type="nucleotide sequence ID" value="NZ_CAJHOE010000001.1"/>
</dbReference>
<evidence type="ECO:0000313" key="3">
    <source>
        <dbReference type="Proteomes" id="UP000789359"/>
    </source>
</evidence>
<dbReference type="Pfam" id="PF05751">
    <property type="entry name" value="FixH"/>
    <property type="match status" value="1"/>
</dbReference>
<feature type="transmembrane region" description="Helical" evidence="1">
    <location>
        <begin position="7"/>
        <end position="28"/>
    </location>
</feature>
<dbReference type="InterPro" id="IPR008620">
    <property type="entry name" value="FixH"/>
</dbReference>
<protein>
    <recommendedName>
        <fullName evidence="4">Cytochrome c oxidase-associated protein CcoH</fullName>
    </recommendedName>
</protein>
<gene>
    <name evidence="2" type="ORF">LMG8286_00120</name>
</gene>
<sequence length="161" mass="18648">MAKTKTFWPYGITLSIIGCIALCIYTIVVSLDYPVEMDHFYLEKYQNVNQDINEIRAKQREFETKFDVKLQTKDFKIGSDKNINISIIPKNDNTSSSLKYEILLTRPDTNAYNINPNATLINNTLTTSEVDLALEGRWQVMLKLKDNDLVGFYKMEFLAFK</sequence>
<evidence type="ECO:0000256" key="1">
    <source>
        <dbReference type="SAM" id="Phobius"/>
    </source>
</evidence>
<evidence type="ECO:0008006" key="4">
    <source>
        <dbReference type="Google" id="ProtNLM"/>
    </source>
</evidence>
<dbReference type="EMBL" id="CAJHOE010000001">
    <property type="protein sequence ID" value="CAD7286289.1"/>
    <property type="molecule type" value="Genomic_DNA"/>
</dbReference>
<keyword evidence="1" id="KW-0472">Membrane</keyword>
<comment type="caution">
    <text evidence="2">The sequence shown here is derived from an EMBL/GenBank/DDBJ whole genome shotgun (WGS) entry which is preliminary data.</text>
</comment>
<evidence type="ECO:0000313" key="2">
    <source>
        <dbReference type="EMBL" id="CAD7286289.1"/>
    </source>
</evidence>
<keyword evidence="3" id="KW-1185">Reference proteome</keyword>
<dbReference type="Proteomes" id="UP000789359">
    <property type="component" value="Unassembled WGS sequence"/>
</dbReference>